<keyword evidence="3" id="KW-0804">Transcription</keyword>
<gene>
    <name evidence="5" type="ORF">CPA40_09640</name>
</gene>
<keyword evidence="2" id="KW-0238">DNA-binding</keyword>
<dbReference type="SUPFAM" id="SSF47413">
    <property type="entry name" value="lambda repressor-like DNA-binding domains"/>
    <property type="match status" value="1"/>
</dbReference>
<dbReference type="PANTHER" id="PTHR30146">
    <property type="entry name" value="LACI-RELATED TRANSCRIPTIONAL REPRESSOR"/>
    <property type="match status" value="1"/>
</dbReference>
<dbReference type="Pfam" id="PF13377">
    <property type="entry name" value="Peripla_BP_3"/>
    <property type="match status" value="1"/>
</dbReference>
<dbReference type="InterPro" id="IPR046335">
    <property type="entry name" value="LacI/GalR-like_sensor"/>
</dbReference>
<comment type="caution">
    <text evidence="5">The sequence shown here is derived from an EMBL/GenBank/DDBJ whole genome shotgun (WGS) entry which is preliminary data.</text>
</comment>
<dbReference type="Pfam" id="PF00356">
    <property type="entry name" value="LacI"/>
    <property type="match status" value="1"/>
</dbReference>
<dbReference type="GO" id="GO:0003700">
    <property type="term" value="F:DNA-binding transcription factor activity"/>
    <property type="evidence" value="ECO:0007669"/>
    <property type="project" value="TreeGrafter"/>
</dbReference>
<dbReference type="PROSITE" id="PS00356">
    <property type="entry name" value="HTH_LACI_1"/>
    <property type="match status" value="1"/>
</dbReference>
<keyword evidence="1" id="KW-0805">Transcription regulation</keyword>
<dbReference type="Proteomes" id="UP000240228">
    <property type="component" value="Unassembled WGS sequence"/>
</dbReference>
<dbReference type="EMBL" id="NWTX01000022">
    <property type="protein sequence ID" value="PST45687.1"/>
    <property type="molecule type" value="Genomic_DNA"/>
</dbReference>
<evidence type="ECO:0000256" key="3">
    <source>
        <dbReference type="ARBA" id="ARBA00023163"/>
    </source>
</evidence>
<evidence type="ECO:0000256" key="1">
    <source>
        <dbReference type="ARBA" id="ARBA00023015"/>
    </source>
</evidence>
<reference evidence="5 6" key="2">
    <citation type="submission" date="2018-03" db="EMBL/GenBank/DDBJ databases">
        <title>The comparative genomics of Bifidobacterium callitrichos reflects dietary carbohydrate utilization within the common marmoset gut.</title>
        <authorList>
            <person name="Rani A."/>
        </authorList>
    </citation>
    <scope>NUCLEOTIDE SEQUENCE [LARGE SCALE GENOMIC DNA]</scope>
    <source>
        <strain evidence="5 6">UMA51805</strain>
    </source>
</reference>
<dbReference type="Gene3D" id="3.40.50.2300">
    <property type="match status" value="2"/>
</dbReference>
<dbReference type="Gene3D" id="1.10.260.40">
    <property type="entry name" value="lambda repressor-like DNA-binding domains"/>
    <property type="match status" value="1"/>
</dbReference>
<feature type="domain" description="HTH lacI-type" evidence="4">
    <location>
        <begin position="6"/>
        <end position="60"/>
    </location>
</feature>
<dbReference type="RefSeq" id="WP_107044703.1">
    <property type="nucleotide sequence ID" value="NZ_NWTX01000022.1"/>
</dbReference>
<name>A0A2T3G870_9BIFI</name>
<dbReference type="CDD" id="cd01392">
    <property type="entry name" value="HTH_LacI"/>
    <property type="match status" value="1"/>
</dbReference>
<dbReference type="PROSITE" id="PS50932">
    <property type="entry name" value="HTH_LACI_2"/>
    <property type="match status" value="1"/>
</dbReference>
<dbReference type="InterPro" id="IPR010982">
    <property type="entry name" value="Lambda_DNA-bd_dom_sf"/>
</dbReference>
<dbReference type="InterPro" id="IPR028082">
    <property type="entry name" value="Peripla_BP_I"/>
</dbReference>
<dbReference type="SUPFAM" id="SSF53822">
    <property type="entry name" value="Periplasmic binding protein-like I"/>
    <property type="match status" value="1"/>
</dbReference>
<proteinExistence type="predicted"/>
<dbReference type="CDD" id="cd06267">
    <property type="entry name" value="PBP1_LacI_sugar_binding-like"/>
    <property type="match status" value="1"/>
</dbReference>
<sequence length="348" mass="37997">MNAKAPTLKDIAEEVGVTPMTVSKALRDMPGVKASTRSKVLAVAEKLNYRVNVQASSLKSGRSGIIRIMVNEYRLPFYSQLIDSLSTEVIRNGLTPFLQKTGYSVESAAEAMRSPYFSGSMFDGTIAHASGITEPEIVKSGNPTVLLDDCLHNPTVSAVNWPNEMGSRAGVQHLIDRGCRNIGIVTTCPYMEVEELMKDHASNDPLRLRGARSALVDNGLPYDPEHVIRIAGMDELRGVAIAHKLADEHADFDGYMCMNDSLALGLIRGFADRGVRVPDDARVIGFDGIRTGEYSVPTLSTISVDLDQLAQIAVSQLLRQIENPDGDWRPSTTTVGFTLIERESTTMR</sequence>
<accession>A0A2T3G870</accession>
<evidence type="ECO:0000259" key="4">
    <source>
        <dbReference type="PROSITE" id="PS50932"/>
    </source>
</evidence>
<dbReference type="GO" id="GO:0000976">
    <property type="term" value="F:transcription cis-regulatory region binding"/>
    <property type="evidence" value="ECO:0007669"/>
    <property type="project" value="TreeGrafter"/>
</dbReference>
<protein>
    <submittedName>
        <fullName evidence="5">LacI family transcriptional regulator</fullName>
    </submittedName>
</protein>
<dbReference type="InterPro" id="IPR000843">
    <property type="entry name" value="HTH_LacI"/>
</dbReference>
<dbReference type="SMART" id="SM00354">
    <property type="entry name" value="HTH_LACI"/>
    <property type="match status" value="1"/>
</dbReference>
<dbReference type="PANTHER" id="PTHR30146:SF109">
    <property type="entry name" value="HTH-TYPE TRANSCRIPTIONAL REGULATOR GALS"/>
    <property type="match status" value="1"/>
</dbReference>
<evidence type="ECO:0000313" key="6">
    <source>
        <dbReference type="Proteomes" id="UP000240228"/>
    </source>
</evidence>
<reference evidence="6" key="1">
    <citation type="submission" date="2017-09" db="EMBL/GenBank/DDBJ databases">
        <authorList>
            <person name="Sela D.A."/>
            <person name="Albert K."/>
        </authorList>
    </citation>
    <scope>NUCLEOTIDE SEQUENCE [LARGE SCALE GENOMIC DNA]</scope>
    <source>
        <strain evidence="6">UMA51805</strain>
    </source>
</reference>
<evidence type="ECO:0000256" key="2">
    <source>
        <dbReference type="ARBA" id="ARBA00023125"/>
    </source>
</evidence>
<dbReference type="AlphaFoldDB" id="A0A2T3G870"/>
<evidence type="ECO:0000313" key="5">
    <source>
        <dbReference type="EMBL" id="PST45687.1"/>
    </source>
</evidence>
<organism evidence="5 6">
    <name type="scientific">Bifidobacterium callitrichos</name>
    <dbReference type="NCBI Taxonomy" id="762209"/>
    <lineage>
        <taxon>Bacteria</taxon>
        <taxon>Bacillati</taxon>
        <taxon>Actinomycetota</taxon>
        <taxon>Actinomycetes</taxon>
        <taxon>Bifidobacteriales</taxon>
        <taxon>Bifidobacteriaceae</taxon>
        <taxon>Bifidobacterium</taxon>
    </lineage>
</organism>
<keyword evidence="6" id="KW-1185">Reference proteome</keyword>